<proteinExistence type="predicted"/>
<protein>
    <submittedName>
        <fullName evidence="1">FAD-dependent oxidoreductase</fullName>
    </submittedName>
</protein>
<evidence type="ECO:0000313" key="2">
    <source>
        <dbReference type="Proteomes" id="UP000254258"/>
    </source>
</evidence>
<dbReference type="OrthoDB" id="9790035at2"/>
<dbReference type="PANTHER" id="PTHR43422">
    <property type="entry name" value="THIAMINE THIAZOLE SYNTHASE"/>
    <property type="match status" value="1"/>
</dbReference>
<comment type="caution">
    <text evidence="1">The sequence shown here is derived from an EMBL/GenBank/DDBJ whole genome shotgun (WGS) entry which is preliminary data.</text>
</comment>
<accession>A0A370X5N5</accession>
<dbReference type="InterPro" id="IPR036188">
    <property type="entry name" value="FAD/NAD-bd_sf"/>
</dbReference>
<sequence length="449" mass="50846">MRTPKTAIVIGGNMMGCLAAEVLSKHLDRVLVIEKGDFDDETGYRKSVPQEHHVHLLLLRGKQIFESIFPGFLDELGEAGAEIADLGHDVKWYQYGRWKSRYKTGISAHYCSRRLIDNVVRKRARANEKVKVISYATTYGLCYDGTRVSGVKLRVGGSEHEEFADLVVDASGRGSRSSEWIGEFCGETECVQQDLVETRLGYASRIYRRDPKYRDLWKVLLVLPKPPQQRCMGVISPIEGDRWLVTTGGWFGRYPKPNPEQFLDYLGQLPVPDIYEIIQQAEPLSEVFGFGMPGSLHRRFDLLKRWPEGYFVLGDALCSLNPLYSQGMTLCALEANCLRNMLGGFLVGSISAHEIQKEVSKVVEPAWNMAAEEDLRFPETSGHRTPAVRLRHWYGMGIGRLSARHRLTLKTQVGVTNLVTPPSQLFRPEIVGGLLLDKLTMFKRNEEWL</sequence>
<dbReference type="SUPFAM" id="SSF51905">
    <property type="entry name" value="FAD/NAD(P)-binding domain"/>
    <property type="match status" value="1"/>
</dbReference>
<keyword evidence="2" id="KW-1185">Reference proteome</keyword>
<dbReference type="PANTHER" id="PTHR43422:SF3">
    <property type="entry name" value="THIAMINE THIAZOLE SYNTHASE"/>
    <property type="match status" value="1"/>
</dbReference>
<name>A0A370X5N5_9GAMM</name>
<organism evidence="1 2">
    <name type="scientific">Dyella monticola</name>
    <dbReference type="NCBI Taxonomy" id="1927958"/>
    <lineage>
        <taxon>Bacteria</taxon>
        <taxon>Pseudomonadati</taxon>
        <taxon>Pseudomonadota</taxon>
        <taxon>Gammaproteobacteria</taxon>
        <taxon>Lysobacterales</taxon>
        <taxon>Rhodanobacteraceae</taxon>
        <taxon>Dyella</taxon>
    </lineage>
</organism>
<dbReference type="Gene3D" id="3.50.50.60">
    <property type="entry name" value="FAD/NAD(P)-binding domain"/>
    <property type="match status" value="1"/>
</dbReference>
<evidence type="ECO:0000313" key="1">
    <source>
        <dbReference type="EMBL" id="RDS83551.1"/>
    </source>
</evidence>
<dbReference type="Proteomes" id="UP000254258">
    <property type="component" value="Unassembled WGS sequence"/>
</dbReference>
<reference evidence="1 2" key="1">
    <citation type="submission" date="2018-07" db="EMBL/GenBank/DDBJ databases">
        <title>Dyella monticola sp. nov. and Dyella psychrodurans sp. nov. isolated from monsoon evergreen broad-leaved forest soil of Dinghu Mountain, China.</title>
        <authorList>
            <person name="Gao Z."/>
            <person name="Qiu L."/>
        </authorList>
    </citation>
    <scope>NUCLEOTIDE SEQUENCE [LARGE SCALE GENOMIC DNA]</scope>
    <source>
        <strain evidence="1 2">4G-K06</strain>
    </source>
</reference>
<gene>
    <name evidence="1" type="ORF">DWU98_04220</name>
</gene>
<dbReference type="RefSeq" id="WP_115494259.1">
    <property type="nucleotide sequence ID" value="NZ_QRBE01000002.1"/>
</dbReference>
<dbReference type="EMBL" id="QRBE01000002">
    <property type="protein sequence ID" value="RDS83551.1"/>
    <property type="molecule type" value="Genomic_DNA"/>
</dbReference>
<dbReference type="AlphaFoldDB" id="A0A370X5N5"/>